<evidence type="ECO:0000313" key="3">
    <source>
        <dbReference type="EMBL" id="PNH04824.1"/>
    </source>
</evidence>
<evidence type="ECO:0000256" key="1">
    <source>
        <dbReference type="SAM" id="MobiDB-lite"/>
    </source>
</evidence>
<sequence>ILDRMRRLAFLDPAVWDNLHRPGKDAPFKIRGPTYLKDRKKIPAGHSRFVLGALDVIRQPAGLTQPHEHVARFLPSPPLSALGLSGGAVAPASPAPVSASPAPVSASPAPVSASRAPVSTSPAPVSASRAPTSATTSFREAPVSGDAMPR</sequence>
<proteinExistence type="predicted"/>
<feature type="non-terminal residue" evidence="3">
    <location>
        <position position="1"/>
    </location>
</feature>
<accession>A0A2J7ZX26</accession>
<protein>
    <recommendedName>
        <fullName evidence="2">Protein ENHANCED DISEASE RESISTANCE 2 C-terminal domain-containing protein</fullName>
    </recommendedName>
</protein>
<evidence type="ECO:0000259" key="2">
    <source>
        <dbReference type="Pfam" id="PF07059"/>
    </source>
</evidence>
<dbReference type="OrthoDB" id="9970435at2759"/>
<evidence type="ECO:0000313" key="4">
    <source>
        <dbReference type="Proteomes" id="UP000236333"/>
    </source>
</evidence>
<organism evidence="3 4">
    <name type="scientific">Tetrabaena socialis</name>
    <dbReference type="NCBI Taxonomy" id="47790"/>
    <lineage>
        <taxon>Eukaryota</taxon>
        <taxon>Viridiplantae</taxon>
        <taxon>Chlorophyta</taxon>
        <taxon>core chlorophytes</taxon>
        <taxon>Chlorophyceae</taxon>
        <taxon>CS clade</taxon>
        <taxon>Chlamydomonadales</taxon>
        <taxon>Tetrabaenaceae</taxon>
        <taxon>Tetrabaena</taxon>
    </lineage>
</organism>
<dbReference type="Pfam" id="PF07059">
    <property type="entry name" value="EDR2_C"/>
    <property type="match status" value="1"/>
</dbReference>
<feature type="domain" description="Protein ENHANCED DISEASE RESISTANCE 2 C-terminal" evidence="2">
    <location>
        <begin position="25"/>
        <end position="69"/>
    </location>
</feature>
<dbReference type="InterPro" id="IPR009769">
    <property type="entry name" value="EDR2_C"/>
</dbReference>
<keyword evidence="4" id="KW-1185">Reference proteome</keyword>
<feature type="compositionally biased region" description="Low complexity" evidence="1">
    <location>
        <begin position="84"/>
        <end position="137"/>
    </location>
</feature>
<dbReference type="AlphaFoldDB" id="A0A2J7ZX26"/>
<feature type="region of interest" description="Disordered" evidence="1">
    <location>
        <begin position="84"/>
        <end position="150"/>
    </location>
</feature>
<gene>
    <name evidence="3" type="ORF">TSOC_008913</name>
</gene>
<name>A0A2J7ZX26_9CHLO</name>
<dbReference type="Proteomes" id="UP000236333">
    <property type="component" value="Unassembled WGS sequence"/>
</dbReference>
<dbReference type="EMBL" id="PGGS01000357">
    <property type="protein sequence ID" value="PNH04824.1"/>
    <property type="molecule type" value="Genomic_DNA"/>
</dbReference>
<reference evidence="3 4" key="1">
    <citation type="journal article" date="2017" name="Mol. Biol. Evol.">
        <title>The 4-celled Tetrabaena socialis nuclear genome reveals the essential components for genetic control of cell number at the origin of multicellularity in the volvocine lineage.</title>
        <authorList>
            <person name="Featherston J."/>
            <person name="Arakaki Y."/>
            <person name="Hanschen E.R."/>
            <person name="Ferris P.J."/>
            <person name="Michod R.E."/>
            <person name="Olson B.J.S.C."/>
            <person name="Nozaki H."/>
            <person name="Durand P.M."/>
        </authorList>
    </citation>
    <scope>NUCLEOTIDE SEQUENCE [LARGE SCALE GENOMIC DNA]</scope>
    <source>
        <strain evidence="3 4">NIES-571</strain>
    </source>
</reference>
<comment type="caution">
    <text evidence="3">The sequence shown here is derived from an EMBL/GenBank/DDBJ whole genome shotgun (WGS) entry which is preliminary data.</text>
</comment>